<gene>
    <name evidence="4" type="ORF">NVS89_12090</name>
</gene>
<dbReference type="Pfam" id="PF13487">
    <property type="entry name" value="HD_5"/>
    <property type="match status" value="1"/>
</dbReference>
<keyword evidence="1" id="KW-0812">Transmembrane</keyword>
<feature type="domain" description="HAMP" evidence="2">
    <location>
        <begin position="364"/>
        <end position="418"/>
    </location>
</feature>
<dbReference type="Proteomes" id="UP001151088">
    <property type="component" value="Unassembled WGS sequence"/>
</dbReference>
<dbReference type="Gene3D" id="6.10.340.10">
    <property type="match status" value="1"/>
</dbReference>
<evidence type="ECO:0000256" key="1">
    <source>
        <dbReference type="SAM" id="Phobius"/>
    </source>
</evidence>
<dbReference type="InterPro" id="IPR029016">
    <property type="entry name" value="GAF-like_dom_sf"/>
</dbReference>
<feature type="domain" description="HD-GYP" evidence="3">
    <location>
        <begin position="753"/>
        <end position="962"/>
    </location>
</feature>
<feature type="transmembrane region" description="Helical" evidence="1">
    <location>
        <begin position="340"/>
        <end position="361"/>
    </location>
</feature>
<evidence type="ECO:0000313" key="5">
    <source>
        <dbReference type="Proteomes" id="UP001151088"/>
    </source>
</evidence>
<dbReference type="InterPro" id="IPR029151">
    <property type="entry name" value="Sensor-like_sf"/>
</dbReference>
<dbReference type="Gene3D" id="3.30.450.40">
    <property type="match status" value="1"/>
</dbReference>
<proteinExistence type="predicted"/>
<dbReference type="InterPro" id="IPR037522">
    <property type="entry name" value="HD_GYP_dom"/>
</dbReference>
<reference evidence="4" key="1">
    <citation type="submission" date="2022-08" db="EMBL/GenBank/DDBJ databases">
        <authorList>
            <person name="Li F."/>
        </authorList>
    </citation>
    <scope>NUCLEOTIDE SEQUENCE</scope>
    <source>
        <strain evidence="4">MQZ15Z-1</strain>
    </source>
</reference>
<dbReference type="GO" id="GO:0016020">
    <property type="term" value="C:membrane"/>
    <property type="evidence" value="ECO:0007669"/>
    <property type="project" value="InterPro"/>
</dbReference>
<dbReference type="EMBL" id="JANTHZ010000004">
    <property type="protein sequence ID" value="MCS0495844.1"/>
    <property type="molecule type" value="Genomic_DNA"/>
</dbReference>
<dbReference type="PANTHER" id="PTHR43155:SF2">
    <property type="entry name" value="CYCLIC DI-GMP PHOSPHODIESTERASE PA4108"/>
    <property type="match status" value="1"/>
</dbReference>
<dbReference type="PROSITE" id="PS50885">
    <property type="entry name" value="HAMP"/>
    <property type="match status" value="1"/>
</dbReference>
<evidence type="ECO:0000259" key="3">
    <source>
        <dbReference type="PROSITE" id="PS51832"/>
    </source>
</evidence>
<dbReference type="SUPFAM" id="SSF103190">
    <property type="entry name" value="Sensory domain-like"/>
    <property type="match status" value="1"/>
</dbReference>
<dbReference type="PROSITE" id="PS51832">
    <property type="entry name" value="HD_GYP"/>
    <property type="match status" value="1"/>
</dbReference>
<evidence type="ECO:0008006" key="6">
    <source>
        <dbReference type="Google" id="ProtNLM"/>
    </source>
</evidence>
<evidence type="ECO:0000259" key="2">
    <source>
        <dbReference type="PROSITE" id="PS50885"/>
    </source>
</evidence>
<dbReference type="Gene3D" id="1.10.3210.10">
    <property type="entry name" value="Hypothetical protein af1432"/>
    <property type="match status" value="2"/>
</dbReference>
<dbReference type="AlphaFoldDB" id="A0A9X2PED6"/>
<protein>
    <recommendedName>
        <fullName evidence="6">HD-GYP domain-containing protein</fullName>
    </recommendedName>
</protein>
<dbReference type="InterPro" id="IPR003607">
    <property type="entry name" value="HD/PDEase_dom"/>
</dbReference>
<dbReference type="GO" id="GO:0008081">
    <property type="term" value="F:phosphoric diester hydrolase activity"/>
    <property type="evidence" value="ECO:0007669"/>
    <property type="project" value="UniProtKB-ARBA"/>
</dbReference>
<keyword evidence="1" id="KW-1133">Transmembrane helix</keyword>
<dbReference type="GO" id="GO:0007165">
    <property type="term" value="P:signal transduction"/>
    <property type="evidence" value="ECO:0007669"/>
    <property type="project" value="InterPro"/>
</dbReference>
<keyword evidence="1" id="KW-0472">Membrane</keyword>
<keyword evidence="5" id="KW-1185">Reference proteome</keyword>
<dbReference type="InterPro" id="IPR003660">
    <property type="entry name" value="HAMP_dom"/>
</dbReference>
<accession>A0A9X2PED6</accession>
<sequence>MVKRRLDTHLALVFGVTVTLALAGIVFLVNNRAAAILEDATGTLFARMAGESRSHIDKSFNSLDLLTQLFAADPQLGSPEIEDRGELIERFRIVMDTMPYTSAIYVGYDNGDFLLLRHLTSDVARRNLGARADAAYLLQSVTNGPGGVEAGFTFLDGALRKVGTLDRPGFSYDPRQRGWYVEAMAKGGPILTQPYRFFATAETGVTIAHRLASGRGVVGIDLSLADLSSELKRMKSTPSSEILIADESGAVIAASSANVATPSSLRSGPAARRAEGPVPPVVPFMLAAVRAHLEGKQADSFSEHGRRWMIHVAPLAVGPWTFGMAVAMPHDEVMAGVRSLVATLGWISLALILFVVVAIRLTARAVSLPLVAIAHEADAIQSFNFKDAPDETHSSVAEIDTLSRAIRNARLTIQRFIEIGRALSAERDPDLLVRRLLEETINLTHSQAGVILLSEDGCKSFIGIVHRRGEPLGAFATIGPFGAGSAGFGGRLVHALARRTVVHLEATETGGDPVLAQLTEGITLGPGEVFRCSVIPLLDRGDETIGGLALLHRTAIEETVSDDSLDLARALSGNAAVAIETTLALKSRKALLDAVIRMVAQAIDAKSPYTNGHCQRVPVLTLGLVRAACETREGPFAGFALSPEEWEAVDVASWLHDCGKLTTAEYVIDKATKLETITDRIHEIRMRFELLKSAAETTYWKGLAEGGDEPALRAERDRTWRELDEEFAFVAECNMGGEFMEPEKIERLKRIAGRRWRRTLDDRLGVSAAERGRRARGSERSLPAEEPLLSDAPHHVIAHFPNQLDALERGRGFTLARPENRLNLGEIYNLSIARGTLTAEERYEINRHITRTIVMLEALPFSGPLTRVPEYAAAHHEHMDGTGYPRSLRRDQMSEVARMMAIADVFEALTAADRPYRKAKTLSEAIRIMGAMKRDNHLDPDLLDLFLTSGLWRDYADHHLRPDQIDEPDIEAVLAIRPAGAPEAAAPATV</sequence>
<dbReference type="CDD" id="cd00077">
    <property type="entry name" value="HDc"/>
    <property type="match status" value="1"/>
</dbReference>
<organism evidence="4 5">
    <name type="scientific">Ancylobacter mangrovi</name>
    <dbReference type="NCBI Taxonomy" id="2972472"/>
    <lineage>
        <taxon>Bacteria</taxon>
        <taxon>Pseudomonadati</taxon>
        <taxon>Pseudomonadota</taxon>
        <taxon>Alphaproteobacteria</taxon>
        <taxon>Hyphomicrobiales</taxon>
        <taxon>Xanthobacteraceae</taxon>
        <taxon>Ancylobacter</taxon>
    </lineage>
</organism>
<dbReference type="SUPFAM" id="SSF55781">
    <property type="entry name" value="GAF domain-like"/>
    <property type="match status" value="1"/>
</dbReference>
<evidence type="ECO:0000313" key="4">
    <source>
        <dbReference type="EMBL" id="MCS0495844.1"/>
    </source>
</evidence>
<dbReference type="PANTHER" id="PTHR43155">
    <property type="entry name" value="CYCLIC DI-GMP PHOSPHODIESTERASE PA4108-RELATED"/>
    <property type="match status" value="1"/>
</dbReference>
<dbReference type="Gene3D" id="3.30.450.20">
    <property type="entry name" value="PAS domain"/>
    <property type="match status" value="1"/>
</dbReference>
<dbReference type="RefSeq" id="WP_258732997.1">
    <property type="nucleotide sequence ID" value="NZ_JANTHZ010000004.1"/>
</dbReference>
<name>A0A9X2PED6_9HYPH</name>
<dbReference type="SUPFAM" id="SSF109604">
    <property type="entry name" value="HD-domain/PDEase-like"/>
    <property type="match status" value="1"/>
</dbReference>
<comment type="caution">
    <text evidence="4">The sequence shown here is derived from an EMBL/GenBank/DDBJ whole genome shotgun (WGS) entry which is preliminary data.</text>
</comment>